<gene>
    <name evidence="1" type="ORF">HYH03_015101</name>
</gene>
<dbReference type="SUPFAM" id="SSF53335">
    <property type="entry name" value="S-adenosyl-L-methionine-dependent methyltransferases"/>
    <property type="match status" value="1"/>
</dbReference>
<evidence type="ECO:0008006" key="3">
    <source>
        <dbReference type="Google" id="ProtNLM"/>
    </source>
</evidence>
<keyword evidence="2" id="KW-1185">Reference proteome</keyword>
<proteinExistence type="predicted"/>
<accession>A0A835XMY2</accession>
<dbReference type="Gene3D" id="3.40.50.150">
    <property type="entry name" value="Vaccinia Virus protein VP39"/>
    <property type="match status" value="1"/>
</dbReference>
<organism evidence="1 2">
    <name type="scientific">Edaphochlamys debaryana</name>
    <dbReference type="NCBI Taxonomy" id="47281"/>
    <lineage>
        <taxon>Eukaryota</taxon>
        <taxon>Viridiplantae</taxon>
        <taxon>Chlorophyta</taxon>
        <taxon>core chlorophytes</taxon>
        <taxon>Chlorophyceae</taxon>
        <taxon>CS clade</taxon>
        <taxon>Chlamydomonadales</taxon>
        <taxon>Chlamydomonadales incertae sedis</taxon>
        <taxon>Edaphochlamys</taxon>
    </lineage>
</organism>
<reference evidence="1" key="1">
    <citation type="journal article" date="2020" name="bioRxiv">
        <title>Comparative genomics of Chlamydomonas.</title>
        <authorList>
            <person name="Craig R.J."/>
            <person name="Hasan A.R."/>
            <person name="Ness R.W."/>
            <person name="Keightley P.D."/>
        </authorList>
    </citation>
    <scope>NUCLEOTIDE SEQUENCE</scope>
    <source>
        <strain evidence="1">CCAP 11/70</strain>
    </source>
</reference>
<evidence type="ECO:0000313" key="1">
    <source>
        <dbReference type="EMBL" id="KAG2486277.1"/>
    </source>
</evidence>
<dbReference type="InterPro" id="IPR029063">
    <property type="entry name" value="SAM-dependent_MTases_sf"/>
</dbReference>
<dbReference type="Proteomes" id="UP000612055">
    <property type="component" value="Unassembled WGS sequence"/>
</dbReference>
<sequence>MFREDIDLDFLKNNPFNGIKRADALPKADAFSWMHRIHLYPDYITKGQWDEDRGFNIPVNLTGQSFLDIGAWDGYFTFLAEDRGASQVTSVDYCCWGGREYGLPEKDADVWKKGQGLCCPADGTTYKLAHAVRKSHAKAVRVNVYDLRPEFVGGQHDVVLFAGVLYHLRFPFLALTRVASVTKKLMILETTISPKVETPETKDQPLLLFYPGKELNNDPTNWFDFNVASLSAMLRTLGFSKIDVVYRREHAEFPRVVIHAYR</sequence>
<protein>
    <recommendedName>
        <fullName evidence="3">DUF1698 domain-containing protein</fullName>
    </recommendedName>
</protein>
<dbReference type="AlphaFoldDB" id="A0A835XMY2"/>
<name>A0A835XMY2_9CHLO</name>
<evidence type="ECO:0000313" key="2">
    <source>
        <dbReference type="Proteomes" id="UP000612055"/>
    </source>
</evidence>
<dbReference type="OrthoDB" id="553636at2759"/>
<comment type="caution">
    <text evidence="1">The sequence shown here is derived from an EMBL/GenBank/DDBJ whole genome shotgun (WGS) entry which is preliminary data.</text>
</comment>
<dbReference type="EMBL" id="JAEHOE010000115">
    <property type="protein sequence ID" value="KAG2486277.1"/>
    <property type="molecule type" value="Genomic_DNA"/>
</dbReference>